<sequence length="589" mass="68414">MGALSFVLYNQNNPPVNKSFTDAFMNMKNRGPDDTVYRVENSVGITRFNEDQVRRTLSKREISEYTPFTYIYGYHRLSVNDLTMDAAQPFTDPILHKVKKYPELQSRPQRHLICNGEIYNYQELVQTEGFTDRDIQSNCDVEVILPMYIKYGLEGTLKKLNGDFNFILMENLNTFDLKTTNIFVVRDILGVKPLYIVKYKNNGTKNGIFYMFTSELKGIPESIFTDPDYQIREVPPGTFWSFQNSVIERGENEFLRYSDWNVYRELSACKIITAEPSVIEGMYKNLYQCVKDSVIMRYQSAEVPVGVLLSGGFDSSIVLSLIASHIVAQNQVPPKQLYAFTIGDVDEAEVRMAQECVKFLENKFGIDIIHHIITSTDTQLLFQRGILEETAYVLETYDPTTIRNGIPLSCIFKYIREHTLVKVLLTGEGLDELCGYHQLFESDDANFQRKSVRLLKNLSKYDLLKGDKLAGRYGLELRHPFLDRNVVEYILQIHPRLKRPQIYDSAMQPIEKYIVRKAFEADELLPKVVLWRTIQDTSECFNELSKQLQEYISIKYPGADETTVYQTLFDIRFNDSRSILPRYWDDIWN</sequence>
<evidence type="ECO:0000256" key="5">
    <source>
        <dbReference type="ARBA" id="ARBA00030234"/>
    </source>
</evidence>
<dbReference type="SUPFAM" id="SSF56235">
    <property type="entry name" value="N-terminal nucleophile aminohydrolases (Ntn hydrolases)"/>
    <property type="match status" value="1"/>
</dbReference>
<dbReference type="InterPro" id="IPR014729">
    <property type="entry name" value="Rossmann-like_a/b/a_fold"/>
</dbReference>
<evidence type="ECO:0000256" key="2">
    <source>
        <dbReference type="ARBA" id="ARBA00022598"/>
    </source>
</evidence>
<proteinExistence type="predicted"/>
<protein>
    <recommendedName>
        <fullName evidence="5">Glutamine-dependent asparagine synthetase</fullName>
    </recommendedName>
</protein>
<dbReference type="EMBL" id="MN739894">
    <property type="protein sequence ID" value="QHT76309.1"/>
    <property type="molecule type" value="Genomic_DNA"/>
</dbReference>
<dbReference type="InterPro" id="IPR001962">
    <property type="entry name" value="Asn_synthase"/>
</dbReference>
<comment type="pathway">
    <text evidence="1">Amino-acid biosynthesis; L-asparagine biosynthesis; L-asparagine from L-aspartate (L-Gln route): step 1/1.</text>
</comment>
<reference evidence="7" key="1">
    <citation type="journal article" date="2020" name="Nature">
        <title>Giant virus diversity and host interactions through global metagenomics.</title>
        <authorList>
            <person name="Schulz F."/>
            <person name="Roux S."/>
            <person name="Paez-Espino D."/>
            <person name="Jungbluth S."/>
            <person name="Walsh D.A."/>
            <person name="Denef V.J."/>
            <person name="McMahon K.D."/>
            <person name="Konstantinidis K.T."/>
            <person name="Eloe-Fadrosh E.A."/>
            <person name="Kyrpides N.C."/>
            <person name="Woyke T."/>
        </authorList>
    </citation>
    <scope>NUCLEOTIDE SEQUENCE</scope>
    <source>
        <strain evidence="7">GVMAG-M-3300023179-73</strain>
    </source>
</reference>
<feature type="domain" description="Glutamine amidotransferase type-2" evidence="6">
    <location>
        <begin position="1"/>
        <end position="245"/>
    </location>
</feature>
<dbReference type="Pfam" id="PF13537">
    <property type="entry name" value="GATase_7"/>
    <property type="match status" value="1"/>
</dbReference>
<dbReference type="Pfam" id="PF00733">
    <property type="entry name" value="Asn_synthase"/>
    <property type="match status" value="2"/>
</dbReference>
<dbReference type="PROSITE" id="PS51278">
    <property type="entry name" value="GATASE_TYPE_2"/>
    <property type="match status" value="1"/>
</dbReference>
<evidence type="ECO:0000259" key="6">
    <source>
        <dbReference type="PROSITE" id="PS51278"/>
    </source>
</evidence>
<keyword evidence="4" id="KW-0067">ATP-binding</keyword>
<dbReference type="Gene3D" id="3.60.20.10">
    <property type="entry name" value="Glutamine Phosphoribosylpyrophosphate, subunit 1, domain 1"/>
    <property type="match status" value="1"/>
</dbReference>
<dbReference type="GO" id="GO:0004066">
    <property type="term" value="F:asparagine synthase (glutamine-hydrolyzing) activity"/>
    <property type="evidence" value="ECO:0007669"/>
    <property type="project" value="InterPro"/>
</dbReference>
<dbReference type="InterPro" id="IPR050795">
    <property type="entry name" value="Asn_Synthetase"/>
</dbReference>
<keyword evidence="2" id="KW-0436">Ligase</keyword>
<dbReference type="AlphaFoldDB" id="A0A6C0H750"/>
<dbReference type="GO" id="GO:0006529">
    <property type="term" value="P:asparagine biosynthetic process"/>
    <property type="evidence" value="ECO:0007669"/>
    <property type="project" value="InterPro"/>
</dbReference>
<dbReference type="GO" id="GO:0005524">
    <property type="term" value="F:ATP binding"/>
    <property type="evidence" value="ECO:0007669"/>
    <property type="project" value="UniProtKB-KW"/>
</dbReference>
<dbReference type="PANTHER" id="PTHR11772">
    <property type="entry name" value="ASPARAGINE SYNTHETASE"/>
    <property type="match status" value="1"/>
</dbReference>
<dbReference type="PANTHER" id="PTHR11772:SF23">
    <property type="entry name" value="ASPARAGINE SYNTHETASE [GLUTAMINE-HYDROLYZING]"/>
    <property type="match status" value="1"/>
</dbReference>
<evidence type="ECO:0000256" key="1">
    <source>
        <dbReference type="ARBA" id="ARBA00005187"/>
    </source>
</evidence>
<dbReference type="InterPro" id="IPR017932">
    <property type="entry name" value="GATase_2_dom"/>
</dbReference>
<dbReference type="InterPro" id="IPR029055">
    <property type="entry name" value="Ntn_hydrolases_N"/>
</dbReference>
<evidence type="ECO:0000313" key="7">
    <source>
        <dbReference type="EMBL" id="QHT76309.1"/>
    </source>
</evidence>
<dbReference type="CDD" id="cd01991">
    <property type="entry name" value="Asn_synthase_B_C"/>
    <property type="match status" value="1"/>
</dbReference>
<dbReference type="SUPFAM" id="SSF52402">
    <property type="entry name" value="Adenine nucleotide alpha hydrolases-like"/>
    <property type="match status" value="1"/>
</dbReference>
<dbReference type="GO" id="GO:0005829">
    <property type="term" value="C:cytosol"/>
    <property type="evidence" value="ECO:0007669"/>
    <property type="project" value="TreeGrafter"/>
</dbReference>
<evidence type="ECO:0000256" key="3">
    <source>
        <dbReference type="ARBA" id="ARBA00022741"/>
    </source>
</evidence>
<name>A0A6C0H750_9ZZZZ</name>
<accession>A0A6C0H750</accession>
<dbReference type="Gene3D" id="3.40.50.620">
    <property type="entry name" value="HUPs"/>
    <property type="match status" value="1"/>
</dbReference>
<organism evidence="7">
    <name type="scientific">viral metagenome</name>
    <dbReference type="NCBI Taxonomy" id="1070528"/>
    <lineage>
        <taxon>unclassified sequences</taxon>
        <taxon>metagenomes</taxon>
        <taxon>organismal metagenomes</taxon>
    </lineage>
</organism>
<keyword evidence="3" id="KW-0547">Nucleotide-binding</keyword>
<evidence type="ECO:0000256" key="4">
    <source>
        <dbReference type="ARBA" id="ARBA00022840"/>
    </source>
</evidence>